<reference evidence="1" key="2">
    <citation type="submission" date="2022-10" db="EMBL/GenBank/DDBJ databases">
        <authorList>
            <consortium name="ENA_rothamsted_submissions"/>
            <consortium name="culmorum"/>
            <person name="King R."/>
        </authorList>
    </citation>
    <scope>NUCLEOTIDE SEQUENCE</scope>
</reference>
<evidence type="ECO:0000313" key="1">
    <source>
        <dbReference type="EMBL" id="CAH1716803.1"/>
    </source>
</evidence>
<name>A0A9P0NEW2_APHGO</name>
<evidence type="ECO:0000313" key="2">
    <source>
        <dbReference type="Proteomes" id="UP001154329"/>
    </source>
</evidence>
<dbReference type="AlphaFoldDB" id="A0A9P0NEW2"/>
<sequence length="165" mass="18800">MFPFSFAFPSLRDPPLFNTPPLSLTPSQSLWLTLFPSYSLTPPSRARSHIAPPRRRRDDAHPVPFLRPEVFFSFCLACISCVCVCARRGRFFSPSQFSGIVRSVRFSRARDIFHTHKKLNTHKNALTTSNNIRTIAVIVPRSLHAPISRCEPQPSLKHTHTHTHT</sequence>
<gene>
    <name evidence="1" type="ORF">APHIGO_LOCUS3717</name>
</gene>
<organism evidence="1 2">
    <name type="scientific">Aphis gossypii</name>
    <name type="common">Cotton aphid</name>
    <dbReference type="NCBI Taxonomy" id="80765"/>
    <lineage>
        <taxon>Eukaryota</taxon>
        <taxon>Metazoa</taxon>
        <taxon>Ecdysozoa</taxon>
        <taxon>Arthropoda</taxon>
        <taxon>Hexapoda</taxon>
        <taxon>Insecta</taxon>
        <taxon>Pterygota</taxon>
        <taxon>Neoptera</taxon>
        <taxon>Paraneoptera</taxon>
        <taxon>Hemiptera</taxon>
        <taxon>Sternorrhyncha</taxon>
        <taxon>Aphidomorpha</taxon>
        <taxon>Aphidoidea</taxon>
        <taxon>Aphididae</taxon>
        <taxon>Aphidini</taxon>
        <taxon>Aphis</taxon>
        <taxon>Aphis</taxon>
    </lineage>
</organism>
<keyword evidence="2" id="KW-1185">Reference proteome</keyword>
<accession>A0A9P0NEW2</accession>
<proteinExistence type="predicted"/>
<dbReference type="EMBL" id="OU899034">
    <property type="protein sequence ID" value="CAH1716803.1"/>
    <property type="molecule type" value="Genomic_DNA"/>
</dbReference>
<dbReference type="Proteomes" id="UP001154329">
    <property type="component" value="Chromosome 1"/>
</dbReference>
<protein>
    <submittedName>
        <fullName evidence="1">Uncharacterized protein</fullName>
    </submittedName>
</protein>
<reference evidence="1" key="1">
    <citation type="submission" date="2022-02" db="EMBL/GenBank/DDBJ databases">
        <authorList>
            <person name="King R."/>
        </authorList>
    </citation>
    <scope>NUCLEOTIDE SEQUENCE</scope>
</reference>